<reference evidence="3" key="1">
    <citation type="journal article" date="2014" name="Proc. Natl. Acad. Sci. U.S.A.">
        <title>Extensive sampling of basidiomycete genomes demonstrates inadequacy of the white-rot/brown-rot paradigm for wood decay fungi.</title>
        <authorList>
            <person name="Riley R."/>
            <person name="Salamov A.A."/>
            <person name="Brown D.W."/>
            <person name="Nagy L.G."/>
            <person name="Floudas D."/>
            <person name="Held B.W."/>
            <person name="Levasseur A."/>
            <person name="Lombard V."/>
            <person name="Morin E."/>
            <person name="Otillar R."/>
            <person name="Lindquist E.A."/>
            <person name="Sun H."/>
            <person name="LaButti K.M."/>
            <person name="Schmutz J."/>
            <person name="Jabbour D."/>
            <person name="Luo H."/>
            <person name="Baker S.E."/>
            <person name="Pisabarro A.G."/>
            <person name="Walton J.D."/>
            <person name="Blanchette R.A."/>
            <person name="Henrissat B."/>
            <person name="Martin F."/>
            <person name="Cullen D."/>
            <person name="Hibbett D.S."/>
            <person name="Grigoriev I.V."/>
        </authorList>
    </citation>
    <scope>NUCLEOTIDE SEQUENCE [LARGE SCALE GENOMIC DNA]</scope>
    <source>
        <strain evidence="3">CBS 339.88</strain>
    </source>
</reference>
<feature type="compositionally biased region" description="Low complexity" evidence="1">
    <location>
        <begin position="395"/>
        <end position="405"/>
    </location>
</feature>
<dbReference type="EMBL" id="KL142387">
    <property type="protein sequence ID" value="KDR72793.1"/>
    <property type="molecule type" value="Genomic_DNA"/>
</dbReference>
<accession>A0A067T188</accession>
<evidence type="ECO:0000313" key="3">
    <source>
        <dbReference type="Proteomes" id="UP000027222"/>
    </source>
</evidence>
<name>A0A067T188_GALM3</name>
<sequence length="499" mass="53399">MLSQRFNYPDLDVLESPMISPAPNSFRFSVPGSALAERIFNDPESWEDTDADDSDIPDDIDGVDPLEWLTEEIEKFRAGIDTDVAHSDSSSESPSTPTDKAANLVTTPTSAATPTSALPQRAGAIKRVKRGSSRVRPISLAALFNSNEDFSHEIQQQLSKILESGGIPHHIRPPHSSALSPPSTSGTSSTLDTPLHLQTSILGTSSGEISPSPVNIYSASATLSFLEWYGIYPDSPRLDVSRRLTKSARLRTPLLQVQVPSPRHPVQPSPLLSTPPASDLLLIKPAKEESRTASPPRFTDSPSPVKAGDAESTPVQQQSSERGRALRMTAPLPSREPSPAPPVRSNSSASNRPRGPTPVRGLTGDQPIRRLPSIPRESSTSRPSTPPQPLPQPPVQTQTRTRSQSPPQPLPQLPVQAQAPCPSRSETPPKPPQRVVSPPRHASPGPAAQQPQGQAIGPRPVSVRSPLGGPAGPRTRSRASYDTTGKVGSLGHRPPVLRL</sequence>
<dbReference type="AlphaFoldDB" id="A0A067T188"/>
<feature type="compositionally biased region" description="Low complexity" evidence="1">
    <location>
        <begin position="433"/>
        <end position="458"/>
    </location>
</feature>
<dbReference type="STRING" id="685588.A0A067T188"/>
<protein>
    <submittedName>
        <fullName evidence="2">Uncharacterized protein</fullName>
    </submittedName>
</protein>
<dbReference type="HOGENOM" id="CLU_590605_0_0_1"/>
<feature type="region of interest" description="Disordered" evidence="1">
    <location>
        <begin position="287"/>
        <end position="499"/>
    </location>
</feature>
<dbReference type="Proteomes" id="UP000027222">
    <property type="component" value="Unassembled WGS sequence"/>
</dbReference>
<gene>
    <name evidence="2" type="ORF">GALMADRAFT_212821</name>
</gene>
<proteinExistence type="predicted"/>
<feature type="compositionally biased region" description="Low complexity" evidence="1">
    <location>
        <begin position="174"/>
        <end position="193"/>
    </location>
</feature>
<organism evidence="2 3">
    <name type="scientific">Galerina marginata (strain CBS 339.88)</name>
    <dbReference type="NCBI Taxonomy" id="685588"/>
    <lineage>
        <taxon>Eukaryota</taxon>
        <taxon>Fungi</taxon>
        <taxon>Dikarya</taxon>
        <taxon>Basidiomycota</taxon>
        <taxon>Agaricomycotina</taxon>
        <taxon>Agaricomycetes</taxon>
        <taxon>Agaricomycetidae</taxon>
        <taxon>Agaricales</taxon>
        <taxon>Agaricineae</taxon>
        <taxon>Strophariaceae</taxon>
        <taxon>Galerina</taxon>
    </lineage>
</organism>
<feature type="compositionally biased region" description="Low complexity" evidence="1">
    <location>
        <begin position="413"/>
        <end position="422"/>
    </location>
</feature>
<evidence type="ECO:0000313" key="2">
    <source>
        <dbReference type="EMBL" id="KDR72793.1"/>
    </source>
</evidence>
<dbReference type="OrthoDB" id="3002189at2759"/>
<feature type="region of interest" description="Disordered" evidence="1">
    <location>
        <begin position="258"/>
        <end position="277"/>
    </location>
</feature>
<feature type="region of interest" description="Disordered" evidence="1">
    <location>
        <begin position="166"/>
        <end position="193"/>
    </location>
</feature>
<feature type="compositionally biased region" description="Pro residues" evidence="1">
    <location>
        <begin position="384"/>
        <end position="394"/>
    </location>
</feature>
<evidence type="ECO:0000256" key="1">
    <source>
        <dbReference type="SAM" id="MobiDB-lite"/>
    </source>
</evidence>
<keyword evidence="3" id="KW-1185">Reference proteome</keyword>
<feature type="compositionally biased region" description="Low complexity" evidence="1">
    <location>
        <begin position="372"/>
        <end position="383"/>
    </location>
</feature>